<evidence type="ECO:0000313" key="7">
    <source>
        <dbReference type="EMBL" id="OGD91217.1"/>
    </source>
</evidence>
<evidence type="ECO:0000313" key="8">
    <source>
        <dbReference type="Proteomes" id="UP000177124"/>
    </source>
</evidence>
<accession>A0A1F5GHD3</accession>
<keyword evidence="3 5" id="KW-0687">Ribonucleoprotein</keyword>
<proteinExistence type="inferred from homology"/>
<dbReference type="InterPro" id="IPR044957">
    <property type="entry name" value="Ribosomal_bL32_bact"/>
</dbReference>
<dbReference type="Pfam" id="PF01783">
    <property type="entry name" value="Ribosomal_L32p"/>
    <property type="match status" value="1"/>
</dbReference>
<evidence type="ECO:0000256" key="1">
    <source>
        <dbReference type="ARBA" id="ARBA00008560"/>
    </source>
</evidence>
<feature type="region of interest" description="Disordered" evidence="6">
    <location>
        <begin position="47"/>
        <end position="66"/>
    </location>
</feature>
<gene>
    <name evidence="5" type="primary">rpmF</name>
    <name evidence="7" type="ORF">A3D07_03430</name>
</gene>
<reference evidence="7 8" key="1">
    <citation type="journal article" date="2016" name="Nat. Commun.">
        <title>Thousands of microbial genomes shed light on interconnected biogeochemical processes in an aquifer system.</title>
        <authorList>
            <person name="Anantharaman K."/>
            <person name="Brown C.T."/>
            <person name="Hug L.A."/>
            <person name="Sharon I."/>
            <person name="Castelle C.J."/>
            <person name="Probst A.J."/>
            <person name="Thomas B.C."/>
            <person name="Singh A."/>
            <person name="Wilkins M.J."/>
            <person name="Karaoz U."/>
            <person name="Brodie E.L."/>
            <person name="Williams K.H."/>
            <person name="Hubbard S.S."/>
            <person name="Banfield J.F."/>
        </authorList>
    </citation>
    <scope>NUCLEOTIDE SEQUENCE [LARGE SCALE GENOMIC DNA]</scope>
</reference>
<dbReference type="GO" id="GO:0015934">
    <property type="term" value="C:large ribosomal subunit"/>
    <property type="evidence" value="ECO:0007669"/>
    <property type="project" value="InterPro"/>
</dbReference>
<dbReference type="STRING" id="1797716.A3D07_03430"/>
<protein>
    <recommendedName>
        <fullName evidence="4 5">Large ribosomal subunit protein bL32</fullName>
    </recommendedName>
</protein>
<dbReference type="PANTHER" id="PTHR35534:SF1">
    <property type="entry name" value="LARGE RIBOSOMAL SUBUNIT PROTEIN BL32"/>
    <property type="match status" value="1"/>
</dbReference>
<dbReference type="InterPro" id="IPR011332">
    <property type="entry name" value="Ribosomal_zn-bd"/>
</dbReference>
<dbReference type="Proteomes" id="UP000177124">
    <property type="component" value="Unassembled WGS sequence"/>
</dbReference>
<dbReference type="SUPFAM" id="SSF57829">
    <property type="entry name" value="Zn-binding ribosomal proteins"/>
    <property type="match status" value="1"/>
</dbReference>
<evidence type="ECO:0000256" key="6">
    <source>
        <dbReference type="SAM" id="MobiDB-lite"/>
    </source>
</evidence>
<evidence type="ECO:0000256" key="4">
    <source>
        <dbReference type="ARBA" id="ARBA00035178"/>
    </source>
</evidence>
<evidence type="ECO:0000256" key="2">
    <source>
        <dbReference type="ARBA" id="ARBA00022980"/>
    </source>
</evidence>
<dbReference type="EMBL" id="MFBF01000022">
    <property type="protein sequence ID" value="OGD91217.1"/>
    <property type="molecule type" value="Genomic_DNA"/>
</dbReference>
<keyword evidence="2 5" id="KW-0689">Ribosomal protein</keyword>
<evidence type="ECO:0000256" key="3">
    <source>
        <dbReference type="ARBA" id="ARBA00023274"/>
    </source>
</evidence>
<dbReference type="NCBIfam" id="TIGR01031">
    <property type="entry name" value="rpmF_bact"/>
    <property type="match status" value="1"/>
</dbReference>
<sequence>MGALPKKKHAKARSKTRKAAIRLKLPSLVVCPNCGELKIPHTICSKCGSYGRPKGASDEKKSRSET</sequence>
<organism evidence="7 8">
    <name type="scientific">Candidatus Curtissbacteria bacterium RIFCSPHIGHO2_02_FULL_42_15</name>
    <dbReference type="NCBI Taxonomy" id="1797716"/>
    <lineage>
        <taxon>Bacteria</taxon>
        <taxon>Candidatus Curtissiibacteriota</taxon>
    </lineage>
</organism>
<dbReference type="AlphaFoldDB" id="A0A1F5GHD3"/>
<evidence type="ECO:0000256" key="5">
    <source>
        <dbReference type="HAMAP-Rule" id="MF_00340"/>
    </source>
</evidence>
<dbReference type="PANTHER" id="PTHR35534">
    <property type="entry name" value="50S RIBOSOMAL PROTEIN L32"/>
    <property type="match status" value="1"/>
</dbReference>
<comment type="caution">
    <text evidence="7">The sequence shown here is derived from an EMBL/GenBank/DDBJ whole genome shotgun (WGS) entry which is preliminary data.</text>
</comment>
<dbReference type="HAMAP" id="MF_00340">
    <property type="entry name" value="Ribosomal_bL32"/>
    <property type="match status" value="1"/>
</dbReference>
<comment type="similarity">
    <text evidence="1 5">Belongs to the bacterial ribosomal protein bL32 family.</text>
</comment>
<dbReference type="GO" id="GO:0003735">
    <property type="term" value="F:structural constituent of ribosome"/>
    <property type="evidence" value="ECO:0007669"/>
    <property type="project" value="InterPro"/>
</dbReference>
<name>A0A1F5GHD3_9BACT</name>
<feature type="compositionally biased region" description="Basic and acidic residues" evidence="6">
    <location>
        <begin position="55"/>
        <end position="66"/>
    </location>
</feature>
<dbReference type="InterPro" id="IPR002677">
    <property type="entry name" value="Ribosomal_bL32"/>
</dbReference>
<dbReference type="GO" id="GO:0006412">
    <property type="term" value="P:translation"/>
    <property type="evidence" value="ECO:0007669"/>
    <property type="project" value="UniProtKB-UniRule"/>
</dbReference>